<dbReference type="NCBIfam" id="TIGR00099">
    <property type="entry name" value="Cof-subfamily"/>
    <property type="match status" value="1"/>
</dbReference>
<dbReference type="PANTHER" id="PTHR10000:SF8">
    <property type="entry name" value="HAD SUPERFAMILY HYDROLASE-LIKE, TYPE 3"/>
    <property type="match status" value="1"/>
</dbReference>
<dbReference type="Gene3D" id="3.30.1240.10">
    <property type="match status" value="1"/>
</dbReference>
<dbReference type="InterPro" id="IPR000150">
    <property type="entry name" value="Cof"/>
</dbReference>
<dbReference type="Gene3D" id="3.40.50.1000">
    <property type="entry name" value="HAD superfamily/HAD-like"/>
    <property type="match status" value="1"/>
</dbReference>
<dbReference type="CDD" id="cd07516">
    <property type="entry name" value="HAD_Pase"/>
    <property type="match status" value="1"/>
</dbReference>
<protein>
    <submittedName>
        <fullName evidence="1">Cof subfamily protein (Haloacid dehalogenase superfamily)</fullName>
    </submittedName>
</protein>
<proteinExistence type="predicted"/>
<dbReference type="Proteomes" id="UP000809081">
    <property type="component" value="Unassembled WGS sequence"/>
</dbReference>
<dbReference type="NCBIfam" id="TIGR01484">
    <property type="entry name" value="HAD-SF-IIB"/>
    <property type="match status" value="1"/>
</dbReference>
<sequence length="267" mass="29162">MIKRIFSDMDGTLLNSKGRVSDKTAQAIREAAIPVTLVSARAPMEMKEAIDALGLTGIQVGFNGGLVYCYLDHKVSVIKSCPLADEDAHLLLAHIKQAFPNLSQSYYDQNKWYSYKVDAGIDYESQLTLQEPCILDEATYLAPKISVYKIMLITFDSEEMARLKANLEALSLDGVSIQQSGAFYLEITHVAAKKSAGIDFVLAKENLSKSEVAGLGDGHNDLPMFDRVGLAIAMGNAGQEIKDRADAVTLTNDEDGIAYALENYLVQ</sequence>
<dbReference type="Pfam" id="PF08282">
    <property type="entry name" value="Hydrolase_3"/>
    <property type="match status" value="1"/>
</dbReference>
<dbReference type="SFLD" id="SFLDS00003">
    <property type="entry name" value="Haloacid_Dehalogenase"/>
    <property type="match status" value="1"/>
</dbReference>
<name>A0ABS2PJ85_9STRE</name>
<accession>A0ABS2PJ85</accession>
<dbReference type="SUPFAM" id="SSF56784">
    <property type="entry name" value="HAD-like"/>
    <property type="match status" value="1"/>
</dbReference>
<dbReference type="InterPro" id="IPR036412">
    <property type="entry name" value="HAD-like_sf"/>
</dbReference>
<reference evidence="1 2" key="1">
    <citation type="submission" date="2021-01" db="EMBL/GenBank/DDBJ databases">
        <title>Genomic Encyclopedia of Type Strains, Phase IV (KMG-IV): sequencing the most valuable type-strain genomes for metagenomic binning, comparative biology and taxonomic classification.</title>
        <authorList>
            <person name="Goeker M."/>
        </authorList>
    </citation>
    <scope>NUCLEOTIDE SEQUENCE [LARGE SCALE GENOMIC DNA]</scope>
    <source>
        <strain evidence="1 2">DSM 27513</strain>
    </source>
</reference>
<dbReference type="RefSeq" id="WP_205016441.1">
    <property type="nucleotide sequence ID" value="NZ_JAFBEI010000004.1"/>
</dbReference>
<dbReference type="PANTHER" id="PTHR10000">
    <property type="entry name" value="PHOSPHOSERINE PHOSPHATASE"/>
    <property type="match status" value="1"/>
</dbReference>
<organism evidence="1 2">
    <name type="scientific">Streptococcus saliviloxodontae</name>
    <dbReference type="NCBI Taxonomy" id="1349416"/>
    <lineage>
        <taxon>Bacteria</taxon>
        <taxon>Bacillati</taxon>
        <taxon>Bacillota</taxon>
        <taxon>Bacilli</taxon>
        <taxon>Lactobacillales</taxon>
        <taxon>Streptococcaceae</taxon>
        <taxon>Streptococcus</taxon>
    </lineage>
</organism>
<comment type="caution">
    <text evidence="1">The sequence shown here is derived from an EMBL/GenBank/DDBJ whole genome shotgun (WGS) entry which is preliminary data.</text>
</comment>
<dbReference type="InterPro" id="IPR023214">
    <property type="entry name" value="HAD_sf"/>
</dbReference>
<evidence type="ECO:0000313" key="1">
    <source>
        <dbReference type="EMBL" id="MBM7635494.1"/>
    </source>
</evidence>
<evidence type="ECO:0000313" key="2">
    <source>
        <dbReference type="Proteomes" id="UP000809081"/>
    </source>
</evidence>
<dbReference type="SFLD" id="SFLDG01140">
    <property type="entry name" value="C2.B:_Phosphomannomutase_and_P"/>
    <property type="match status" value="1"/>
</dbReference>
<keyword evidence="2" id="KW-1185">Reference proteome</keyword>
<dbReference type="EMBL" id="JAFBEI010000004">
    <property type="protein sequence ID" value="MBM7635494.1"/>
    <property type="molecule type" value="Genomic_DNA"/>
</dbReference>
<gene>
    <name evidence="1" type="ORF">JOC31_000286</name>
</gene>
<dbReference type="InterPro" id="IPR006379">
    <property type="entry name" value="HAD-SF_hydro_IIB"/>
</dbReference>